<evidence type="ECO:0000259" key="4">
    <source>
        <dbReference type="PROSITE" id="PS50011"/>
    </source>
</evidence>
<dbReference type="Gene3D" id="3.30.200.20">
    <property type="entry name" value="Phosphorylase Kinase, domain 1"/>
    <property type="match status" value="1"/>
</dbReference>
<reference evidence="6" key="2">
    <citation type="submission" date="2015-01" db="EMBL/GenBank/DDBJ databases">
        <title>Evolutionary Origins and Diversification of the Mycorrhizal Mutualists.</title>
        <authorList>
            <consortium name="DOE Joint Genome Institute"/>
            <consortium name="Mycorrhizal Genomics Consortium"/>
            <person name="Kohler A."/>
            <person name="Kuo A."/>
            <person name="Nagy L.G."/>
            <person name="Floudas D."/>
            <person name="Copeland A."/>
            <person name="Barry K.W."/>
            <person name="Cichocki N."/>
            <person name="Veneault-Fourrey C."/>
            <person name="LaButti K."/>
            <person name="Lindquist E.A."/>
            <person name="Lipzen A."/>
            <person name="Lundell T."/>
            <person name="Morin E."/>
            <person name="Murat C."/>
            <person name="Riley R."/>
            <person name="Ohm R."/>
            <person name="Sun H."/>
            <person name="Tunlid A."/>
            <person name="Henrissat B."/>
            <person name="Grigoriev I.V."/>
            <person name="Hibbett D.S."/>
            <person name="Martin F."/>
        </authorList>
    </citation>
    <scope>NUCLEOTIDE SEQUENCE [LARGE SCALE GENOMIC DNA]</scope>
    <source>
        <strain evidence="6">h7</strain>
    </source>
</reference>
<dbReference type="AlphaFoldDB" id="A0A0C3BPG5"/>
<name>A0A0C3BPG5_HEBCY</name>
<evidence type="ECO:0000313" key="6">
    <source>
        <dbReference type="Proteomes" id="UP000053424"/>
    </source>
</evidence>
<evidence type="ECO:0000256" key="2">
    <source>
        <dbReference type="ARBA" id="ARBA00022741"/>
    </source>
</evidence>
<evidence type="ECO:0000313" key="5">
    <source>
        <dbReference type="EMBL" id="KIM38560.1"/>
    </source>
</evidence>
<dbReference type="GO" id="GO:0004674">
    <property type="term" value="F:protein serine/threonine kinase activity"/>
    <property type="evidence" value="ECO:0007669"/>
    <property type="project" value="UniProtKB-KW"/>
</dbReference>
<dbReference type="PROSITE" id="PS50011">
    <property type="entry name" value="PROTEIN_KINASE_DOM"/>
    <property type="match status" value="1"/>
</dbReference>
<dbReference type="Proteomes" id="UP000053424">
    <property type="component" value="Unassembled WGS sequence"/>
</dbReference>
<dbReference type="OrthoDB" id="5979581at2759"/>
<evidence type="ECO:0000256" key="1">
    <source>
        <dbReference type="ARBA" id="ARBA00022527"/>
    </source>
</evidence>
<gene>
    <name evidence="5" type="ORF">M413DRAFT_243554</name>
</gene>
<keyword evidence="1" id="KW-0723">Serine/threonine-protein kinase</keyword>
<keyword evidence="1" id="KW-0418">Kinase</keyword>
<dbReference type="Gene3D" id="1.10.510.10">
    <property type="entry name" value="Transferase(Phosphotransferase) domain 1"/>
    <property type="match status" value="1"/>
</dbReference>
<dbReference type="InterPro" id="IPR050117">
    <property type="entry name" value="MAPK"/>
</dbReference>
<protein>
    <recommendedName>
        <fullName evidence="4">Protein kinase domain-containing protein</fullName>
    </recommendedName>
</protein>
<keyword evidence="6" id="KW-1185">Reference proteome</keyword>
<dbReference type="HOGENOM" id="CLU_000288_81_13_1"/>
<keyword evidence="1" id="KW-0808">Transferase</keyword>
<feature type="domain" description="Protein kinase" evidence="4">
    <location>
        <begin position="1"/>
        <end position="260"/>
    </location>
</feature>
<organism evidence="5 6">
    <name type="scientific">Hebeloma cylindrosporum</name>
    <dbReference type="NCBI Taxonomy" id="76867"/>
    <lineage>
        <taxon>Eukaryota</taxon>
        <taxon>Fungi</taxon>
        <taxon>Dikarya</taxon>
        <taxon>Basidiomycota</taxon>
        <taxon>Agaricomycotina</taxon>
        <taxon>Agaricomycetes</taxon>
        <taxon>Agaricomycetidae</taxon>
        <taxon>Agaricales</taxon>
        <taxon>Agaricineae</taxon>
        <taxon>Hymenogastraceae</taxon>
        <taxon>Hebeloma</taxon>
    </lineage>
</organism>
<dbReference type="GO" id="GO:0005524">
    <property type="term" value="F:ATP binding"/>
    <property type="evidence" value="ECO:0007669"/>
    <property type="project" value="UniProtKB-KW"/>
</dbReference>
<dbReference type="InterPro" id="IPR000719">
    <property type="entry name" value="Prot_kinase_dom"/>
</dbReference>
<dbReference type="InterPro" id="IPR011009">
    <property type="entry name" value="Kinase-like_dom_sf"/>
</dbReference>
<reference evidence="5 6" key="1">
    <citation type="submission" date="2014-04" db="EMBL/GenBank/DDBJ databases">
        <authorList>
            <consortium name="DOE Joint Genome Institute"/>
            <person name="Kuo A."/>
            <person name="Gay G."/>
            <person name="Dore J."/>
            <person name="Kohler A."/>
            <person name="Nagy L.G."/>
            <person name="Floudas D."/>
            <person name="Copeland A."/>
            <person name="Barry K.W."/>
            <person name="Cichocki N."/>
            <person name="Veneault-Fourrey C."/>
            <person name="LaButti K."/>
            <person name="Lindquist E.A."/>
            <person name="Lipzen A."/>
            <person name="Lundell T."/>
            <person name="Morin E."/>
            <person name="Murat C."/>
            <person name="Sun H."/>
            <person name="Tunlid A."/>
            <person name="Henrissat B."/>
            <person name="Grigoriev I.V."/>
            <person name="Hibbett D.S."/>
            <person name="Martin F."/>
            <person name="Nordberg H.P."/>
            <person name="Cantor M.N."/>
            <person name="Hua S.X."/>
        </authorList>
    </citation>
    <scope>NUCLEOTIDE SEQUENCE [LARGE SCALE GENOMIC DNA]</scope>
    <source>
        <strain evidence="6">h7</strain>
    </source>
</reference>
<dbReference type="PANTHER" id="PTHR24055">
    <property type="entry name" value="MITOGEN-ACTIVATED PROTEIN KINASE"/>
    <property type="match status" value="1"/>
</dbReference>
<evidence type="ECO:0000256" key="3">
    <source>
        <dbReference type="ARBA" id="ARBA00022840"/>
    </source>
</evidence>
<accession>A0A0C3BPG5</accession>
<keyword evidence="3" id="KW-0067">ATP-binding</keyword>
<proteinExistence type="predicted"/>
<dbReference type="SUPFAM" id="SSF56112">
    <property type="entry name" value="Protein kinase-like (PK-like)"/>
    <property type="match status" value="1"/>
</dbReference>
<dbReference type="STRING" id="686832.A0A0C3BPG5"/>
<dbReference type="EMBL" id="KN831790">
    <property type="protein sequence ID" value="KIM38560.1"/>
    <property type="molecule type" value="Genomic_DNA"/>
</dbReference>
<keyword evidence="2" id="KW-0547">Nucleotide-binding</keyword>
<sequence length="260" mass="29097">MFRHLPPNASWNVIQLLDSFSVQGPNGTHTIFVQDLVGTPTALMRSLTRNAHRVLCHQLAQGLADLHRNGIVHGDFHFGNVGVALPTLNEQLVEDIFNEEGHPECTVILLQQWPSSPQTLPAYLVPAISIIDNLTMWDPTLHETRLRAQILDLGSAVLFGDQTRPFNTVSVVCAPEIVFEVAAHEIKPPPTQAADIWSFACTIYHFVIGYPLFSSRCVQPNTLLLGKLARFCGEVPRSWRGYWESQKVLRDLSTSWVFPL</sequence>